<protein>
    <submittedName>
        <fullName evidence="1">Ribonuclease H-like domain-containing protein</fullName>
    </submittedName>
</protein>
<accession>A0A699WLS1</accession>
<organism evidence="1">
    <name type="scientific">Tanacetum cinerariifolium</name>
    <name type="common">Dalmatian daisy</name>
    <name type="synonym">Chrysanthemum cinerariifolium</name>
    <dbReference type="NCBI Taxonomy" id="118510"/>
    <lineage>
        <taxon>Eukaryota</taxon>
        <taxon>Viridiplantae</taxon>
        <taxon>Streptophyta</taxon>
        <taxon>Embryophyta</taxon>
        <taxon>Tracheophyta</taxon>
        <taxon>Spermatophyta</taxon>
        <taxon>Magnoliopsida</taxon>
        <taxon>eudicotyledons</taxon>
        <taxon>Gunneridae</taxon>
        <taxon>Pentapetalae</taxon>
        <taxon>asterids</taxon>
        <taxon>campanulids</taxon>
        <taxon>Asterales</taxon>
        <taxon>Asteraceae</taxon>
        <taxon>Asteroideae</taxon>
        <taxon>Anthemideae</taxon>
        <taxon>Anthemidinae</taxon>
        <taxon>Tanacetum</taxon>
    </lineage>
</organism>
<dbReference type="EMBL" id="BKCJ011714817">
    <property type="protein sequence ID" value="GFD48083.1"/>
    <property type="molecule type" value="Genomic_DNA"/>
</dbReference>
<dbReference type="AlphaFoldDB" id="A0A699WLS1"/>
<feature type="non-terminal residue" evidence="1">
    <location>
        <position position="1"/>
    </location>
</feature>
<evidence type="ECO:0000313" key="1">
    <source>
        <dbReference type="EMBL" id="GFD48083.1"/>
    </source>
</evidence>
<gene>
    <name evidence="1" type="ORF">Tci_920052</name>
</gene>
<reference evidence="1" key="1">
    <citation type="journal article" date="2019" name="Sci. Rep.">
        <title>Draft genome of Tanacetum cinerariifolium, the natural source of mosquito coil.</title>
        <authorList>
            <person name="Yamashiro T."/>
            <person name="Shiraishi A."/>
            <person name="Satake H."/>
            <person name="Nakayama K."/>
        </authorList>
    </citation>
    <scope>NUCLEOTIDE SEQUENCE</scope>
</reference>
<sequence length="73" mass="8054">SAVPSVSAASTKPPASILPNVDNLSDTVIYSFFASQSNSPQFDNDDLKQLDADDLEDMDLKWQMAMLTMRARM</sequence>
<comment type="caution">
    <text evidence="1">The sequence shown here is derived from an EMBL/GenBank/DDBJ whole genome shotgun (WGS) entry which is preliminary data.</text>
</comment>
<proteinExistence type="predicted"/>
<name>A0A699WLS1_TANCI</name>